<reference evidence="1" key="1">
    <citation type="submission" date="2022-08" db="UniProtKB">
        <authorList>
            <consortium name="EnsemblMetazoa"/>
        </authorList>
    </citation>
    <scope>IDENTIFICATION</scope>
    <source>
        <strain evidence="1">05x7-T-G4-1.051#20</strain>
    </source>
</reference>
<name>A0A8W8JUI2_MAGGI</name>
<dbReference type="EnsemblMetazoa" id="G2090.4">
    <property type="protein sequence ID" value="G2090.4:cds"/>
    <property type="gene ID" value="G2090"/>
</dbReference>
<evidence type="ECO:0000313" key="1">
    <source>
        <dbReference type="EnsemblMetazoa" id="G2090.4:cds"/>
    </source>
</evidence>
<protein>
    <submittedName>
        <fullName evidence="1">Uncharacterized protein</fullName>
    </submittedName>
</protein>
<sequence length="98" mass="11418">MEDKHVQTEGVLYPNLTTERMFILDMQQKMNQLTHFMYESAHEHRQNYAAINAQLHMINERLRSSDSMTGSSSSVSSNIKMKKELLRCISKDKLKKQG</sequence>
<organism evidence="1 2">
    <name type="scientific">Magallana gigas</name>
    <name type="common">Pacific oyster</name>
    <name type="synonym">Crassostrea gigas</name>
    <dbReference type="NCBI Taxonomy" id="29159"/>
    <lineage>
        <taxon>Eukaryota</taxon>
        <taxon>Metazoa</taxon>
        <taxon>Spiralia</taxon>
        <taxon>Lophotrochozoa</taxon>
        <taxon>Mollusca</taxon>
        <taxon>Bivalvia</taxon>
        <taxon>Autobranchia</taxon>
        <taxon>Pteriomorphia</taxon>
        <taxon>Ostreida</taxon>
        <taxon>Ostreoidea</taxon>
        <taxon>Ostreidae</taxon>
        <taxon>Magallana</taxon>
    </lineage>
</organism>
<dbReference type="Proteomes" id="UP000005408">
    <property type="component" value="Unassembled WGS sequence"/>
</dbReference>
<keyword evidence="2" id="KW-1185">Reference proteome</keyword>
<proteinExistence type="predicted"/>
<evidence type="ECO:0000313" key="2">
    <source>
        <dbReference type="Proteomes" id="UP000005408"/>
    </source>
</evidence>
<accession>A0A8W8JUI2</accession>
<dbReference type="AlphaFoldDB" id="A0A8W8JUI2"/>